<keyword evidence="3" id="KW-1185">Reference proteome</keyword>
<evidence type="ECO:0000256" key="1">
    <source>
        <dbReference type="SAM" id="MobiDB-lite"/>
    </source>
</evidence>
<dbReference type="Proteomes" id="UP000269396">
    <property type="component" value="Unassembled WGS sequence"/>
</dbReference>
<dbReference type="EMBL" id="UZAL01051053">
    <property type="protein sequence ID" value="VDP87115.1"/>
    <property type="molecule type" value="Genomic_DNA"/>
</dbReference>
<accession>A0A183Q6X7</accession>
<feature type="region of interest" description="Disordered" evidence="1">
    <location>
        <begin position="1"/>
        <end position="54"/>
    </location>
</feature>
<name>A0A183Q6X7_9TREM</name>
<evidence type="ECO:0000313" key="2">
    <source>
        <dbReference type="EMBL" id="VDP87115.1"/>
    </source>
</evidence>
<gene>
    <name evidence="2" type="ORF">SMTD_LOCUS22363</name>
</gene>
<protein>
    <submittedName>
        <fullName evidence="2">Uncharacterized protein</fullName>
    </submittedName>
</protein>
<sequence>MHYDQYHQLLNVERELPENSNSQELSPFSDKTDIVPNNGNNNNSKRFLQKNWLK</sequence>
<organism evidence="2 3">
    <name type="scientific">Schistosoma mattheei</name>
    <dbReference type="NCBI Taxonomy" id="31246"/>
    <lineage>
        <taxon>Eukaryota</taxon>
        <taxon>Metazoa</taxon>
        <taxon>Spiralia</taxon>
        <taxon>Lophotrochozoa</taxon>
        <taxon>Platyhelminthes</taxon>
        <taxon>Trematoda</taxon>
        <taxon>Digenea</taxon>
        <taxon>Strigeidida</taxon>
        <taxon>Schistosomatoidea</taxon>
        <taxon>Schistosomatidae</taxon>
        <taxon>Schistosoma</taxon>
    </lineage>
</organism>
<feature type="compositionally biased region" description="Polar residues" evidence="1">
    <location>
        <begin position="35"/>
        <end position="46"/>
    </location>
</feature>
<evidence type="ECO:0000313" key="3">
    <source>
        <dbReference type="Proteomes" id="UP000269396"/>
    </source>
</evidence>
<proteinExistence type="predicted"/>
<dbReference type="AlphaFoldDB" id="A0A183Q6X7"/>
<reference evidence="2 3" key="1">
    <citation type="submission" date="2018-11" db="EMBL/GenBank/DDBJ databases">
        <authorList>
            <consortium name="Pathogen Informatics"/>
        </authorList>
    </citation>
    <scope>NUCLEOTIDE SEQUENCE [LARGE SCALE GENOMIC DNA]</scope>
    <source>
        <strain>Denwood</strain>
        <strain evidence="3">Zambia</strain>
    </source>
</reference>